<dbReference type="Gramene" id="OE9A079266T1">
    <property type="protein sequence ID" value="OE9A079266C1"/>
    <property type="gene ID" value="OE9A079266"/>
</dbReference>
<evidence type="ECO:0000313" key="5">
    <source>
        <dbReference type="Proteomes" id="UP000594638"/>
    </source>
</evidence>
<dbReference type="InterPro" id="IPR000719">
    <property type="entry name" value="Prot_kinase_dom"/>
</dbReference>
<feature type="domain" description="Protein kinase" evidence="3">
    <location>
        <begin position="1"/>
        <end position="147"/>
    </location>
</feature>
<evidence type="ECO:0000256" key="2">
    <source>
        <dbReference type="ARBA" id="ARBA00022840"/>
    </source>
</evidence>
<reference evidence="4 5" key="1">
    <citation type="submission" date="2019-12" db="EMBL/GenBank/DDBJ databases">
        <authorList>
            <person name="Alioto T."/>
            <person name="Alioto T."/>
            <person name="Gomez Garrido J."/>
        </authorList>
    </citation>
    <scope>NUCLEOTIDE SEQUENCE [LARGE SCALE GENOMIC DNA]</scope>
</reference>
<comment type="caution">
    <text evidence="4">The sequence shown here is derived from an EMBL/GenBank/DDBJ whole genome shotgun (WGS) entry which is preliminary data.</text>
</comment>
<dbReference type="Proteomes" id="UP000594638">
    <property type="component" value="Unassembled WGS sequence"/>
</dbReference>
<protein>
    <submittedName>
        <fullName evidence="4">Serine threonine kinase</fullName>
    </submittedName>
</protein>
<gene>
    <name evidence="4" type="ORF">OLEA9_A079266</name>
</gene>
<evidence type="ECO:0000259" key="3">
    <source>
        <dbReference type="PROSITE" id="PS50011"/>
    </source>
</evidence>
<dbReference type="OrthoDB" id="1721314at2759"/>
<keyword evidence="4" id="KW-0808">Transferase</keyword>
<dbReference type="GO" id="GO:0004674">
    <property type="term" value="F:protein serine/threonine kinase activity"/>
    <property type="evidence" value="ECO:0007669"/>
    <property type="project" value="TreeGrafter"/>
</dbReference>
<name>A0A8S0Q875_OLEEU</name>
<dbReference type="SUPFAM" id="SSF56112">
    <property type="entry name" value="Protein kinase-like (PK-like)"/>
    <property type="match status" value="1"/>
</dbReference>
<dbReference type="Gene3D" id="1.10.510.10">
    <property type="entry name" value="Transferase(Phosphotransferase) domain 1"/>
    <property type="match status" value="1"/>
</dbReference>
<dbReference type="GO" id="GO:0005524">
    <property type="term" value="F:ATP binding"/>
    <property type="evidence" value="ECO:0007669"/>
    <property type="project" value="UniProtKB-KW"/>
</dbReference>
<dbReference type="EMBL" id="CACTIH010001812">
    <property type="protein sequence ID" value="CAA2963733.1"/>
    <property type="molecule type" value="Genomic_DNA"/>
</dbReference>
<dbReference type="PROSITE" id="PS50011">
    <property type="entry name" value="PROTEIN_KINASE_DOM"/>
    <property type="match status" value="1"/>
</dbReference>
<dbReference type="PANTHER" id="PTHR27005:SF315">
    <property type="entry name" value="PROTEIN KINASE DOMAIN-CONTAINING PROTEIN"/>
    <property type="match status" value="1"/>
</dbReference>
<keyword evidence="4" id="KW-0418">Kinase</keyword>
<evidence type="ECO:0000313" key="4">
    <source>
        <dbReference type="EMBL" id="CAA2963733.1"/>
    </source>
</evidence>
<evidence type="ECO:0000256" key="1">
    <source>
        <dbReference type="ARBA" id="ARBA00022741"/>
    </source>
</evidence>
<dbReference type="GO" id="GO:0005886">
    <property type="term" value="C:plasma membrane"/>
    <property type="evidence" value="ECO:0007669"/>
    <property type="project" value="TreeGrafter"/>
</dbReference>
<dbReference type="PANTHER" id="PTHR27005">
    <property type="entry name" value="WALL-ASSOCIATED RECEPTOR KINASE-LIKE 21"/>
    <property type="match status" value="1"/>
</dbReference>
<sequence length="147" mass="16585">MLLRRKSCIVFTTEDLNWATDNYNESRVFNRDTNEPVYKGILLEDRERRLKIATKTANSLSYLHSSSEAPITHGDINSSNMLLDHGYTVKVSSPSFTGLLGTDGEKSDVYNFDVILAELLTGDEVLNSDRPRGKEFLTERRSHVGNS</sequence>
<organism evidence="4 5">
    <name type="scientific">Olea europaea subsp. europaea</name>
    <dbReference type="NCBI Taxonomy" id="158383"/>
    <lineage>
        <taxon>Eukaryota</taxon>
        <taxon>Viridiplantae</taxon>
        <taxon>Streptophyta</taxon>
        <taxon>Embryophyta</taxon>
        <taxon>Tracheophyta</taxon>
        <taxon>Spermatophyta</taxon>
        <taxon>Magnoliopsida</taxon>
        <taxon>eudicotyledons</taxon>
        <taxon>Gunneridae</taxon>
        <taxon>Pentapetalae</taxon>
        <taxon>asterids</taxon>
        <taxon>lamiids</taxon>
        <taxon>Lamiales</taxon>
        <taxon>Oleaceae</taxon>
        <taxon>Oleeae</taxon>
        <taxon>Olea</taxon>
    </lineage>
</organism>
<proteinExistence type="predicted"/>
<dbReference type="InterPro" id="IPR011009">
    <property type="entry name" value="Kinase-like_dom_sf"/>
</dbReference>
<keyword evidence="1" id="KW-0547">Nucleotide-binding</keyword>
<keyword evidence="5" id="KW-1185">Reference proteome</keyword>
<dbReference type="InterPro" id="IPR045274">
    <property type="entry name" value="WAK-like"/>
</dbReference>
<dbReference type="AlphaFoldDB" id="A0A8S0Q875"/>
<dbReference type="GO" id="GO:0007166">
    <property type="term" value="P:cell surface receptor signaling pathway"/>
    <property type="evidence" value="ECO:0007669"/>
    <property type="project" value="InterPro"/>
</dbReference>
<keyword evidence="2" id="KW-0067">ATP-binding</keyword>
<accession>A0A8S0Q875</accession>